<dbReference type="SUPFAM" id="SSF52540">
    <property type="entry name" value="P-loop containing nucleoside triphosphate hydrolases"/>
    <property type="match status" value="1"/>
</dbReference>
<dbReference type="GO" id="GO:0016887">
    <property type="term" value="F:ATP hydrolysis activity"/>
    <property type="evidence" value="ECO:0007669"/>
    <property type="project" value="InterPro"/>
</dbReference>
<dbReference type="EMBL" id="AUWY01000123">
    <property type="protein sequence ID" value="EQB30267.1"/>
    <property type="molecule type" value="Genomic_DNA"/>
</dbReference>
<dbReference type="PROSITE" id="PS50893">
    <property type="entry name" value="ABC_TRANSPORTER_2"/>
    <property type="match status" value="1"/>
</dbReference>
<feature type="domain" description="ABC transporter" evidence="3">
    <location>
        <begin position="2"/>
        <end position="210"/>
    </location>
</feature>
<dbReference type="InterPro" id="IPR027417">
    <property type="entry name" value="P-loop_NTPase"/>
</dbReference>
<dbReference type="InterPro" id="IPR017871">
    <property type="entry name" value="ABC_transporter-like_CS"/>
</dbReference>
<dbReference type="OrthoDB" id="9802264at2"/>
<dbReference type="Pfam" id="PF00005">
    <property type="entry name" value="ABC_tran"/>
    <property type="match status" value="1"/>
</dbReference>
<dbReference type="PANTHER" id="PTHR43514:SF4">
    <property type="entry name" value="ABC TRANSPORTER I FAMILY MEMBER 10"/>
    <property type="match status" value="1"/>
</dbReference>
<dbReference type="Gene3D" id="3.40.50.300">
    <property type="entry name" value="P-loop containing nucleotide triphosphate hydrolases"/>
    <property type="match status" value="1"/>
</dbReference>
<sequence>MAFDVDVRRRMGDRQIEARFRAGPGLTALFGPSGAGKTSILAMVAGLLRPDAGRICVDGDLLFDGAVGIDLPPERRKLGYVFQDARLFPHRRVRANLLYGHRLVDSADRWMTLEDAIAFLGIGHLLDRWPRTLSGGEAQRVAIGRALLRGPRFLLMDEPLSSLDTARREEVMTVIERIRDELRLPILYVSHDRTEVDRLATTVIPLGSKP</sequence>
<organism evidence="4 5">
    <name type="scientific">Sphingobium ummariense RL-3</name>
    <dbReference type="NCBI Taxonomy" id="1346791"/>
    <lineage>
        <taxon>Bacteria</taxon>
        <taxon>Pseudomonadati</taxon>
        <taxon>Pseudomonadota</taxon>
        <taxon>Alphaproteobacteria</taxon>
        <taxon>Sphingomonadales</taxon>
        <taxon>Sphingomonadaceae</taxon>
        <taxon>Sphingobium</taxon>
    </lineage>
</organism>
<dbReference type="PATRIC" id="fig|1346791.3.peg.3981"/>
<comment type="caution">
    <text evidence="4">The sequence shown here is derived from an EMBL/GenBank/DDBJ whole genome shotgun (WGS) entry which is preliminary data.</text>
</comment>
<evidence type="ECO:0000313" key="4">
    <source>
        <dbReference type="EMBL" id="EQB30267.1"/>
    </source>
</evidence>
<dbReference type="InterPro" id="IPR003593">
    <property type="entry name" value="AAA+_ATPase"/>
</dbReference>
<proteinExistence type="predicted"/>
<dbReference type="GO" id="GO:0005524">
    <property type="term" value="F:ATP binding"/>
    <property type="evidence" value="ECO:0007669"/>
    <property type="project" value="UniProtKB-KW"/>
</dbReference>
<dbReference type="eggNOG" id="COG4148">
    <property type="taxonomic scope" value="Bacteria"/>
</dbReference>
<keyword evidence="5" id="KW-1185">Reference proteome</keyword>
<protein>
    <submittedName>
        <fullName evidence="4">Molybdate ABC transporter ATP-binding protein</fullName>
    </submittedName>
</protein>
<dbReference type="SMART" id="SM00382">
    <property type="entry name" value="AAA"/>
    <property type="match status" value="1"/>
</dbReference>
<dbReference type="RefSeq" id="WP_021319697.1">
    <property type="nucleotide sequence ID" value="NZ_AUWY01000123.1"/>
</dbReference>
<evidence type="ECO:0000256" key="1">
    <source>
        <dbReference type="ARBA" id="ARBA00022741"/>
    </source>
</evidence>
<evidence type="ECO:0000259" key="3">
    <source>
        <dbReference type="PROSITE" id="PS50893"/>
    </source>
</evidence>
<dbReference type="AlphaFoldDB" id="T0J0D8"/>
<name>T0J0D8_9SPHN</name>
<dbReference type="InterPro" id="IPR050334">
    <property type="entry name" value="Molybdenum_import_ModC"/>
</dbReference>
<accession>T0J0D8</accession>
<dbReference type="Proteomes" id="UP000015523">
    <property type="component" value="Unassembled WGS sequence"/>
</dbReference>
<evidence type="ECO:0000313" key="5">
    <source>
        <dbReference type="Proteomes" id="UP000015523"/>
    </source>
</evidence>
<dbReference type="PROSITE" id="PS00211">
    <property type="entry name" value="ABC_TRANSPORTER_1"/>
    <property type="match status" value="1"/>
</dbReference>
<dbReference type="STRING" id="1346791.M529_20575"/>
<dbReference type="PANTHER" id="PTHR43514">
    <property type="entry name" value="ABC TRANSPORTER I FAMILY MEMBER 10"/>
    <property type="match status" value="1"/>
</dbReference>
<dbReference type="InterPro" id="IPR003439">
    <property type="entry name" value="ABC_transporter-like_ATP-bd"/>
</dbReference>
<reference evidence="4 5" key="1">
    <citation type="journal article" date="2013" name="Genome Announc.">
        <title>Draft Genome Sequence of Sphingobium ummariense Strain RL-3, a Hexachlorocyclohexane-Degrading Bacterium.</title>
        <authorList>
            <person name="Kohli P."/>
            <person name="Dua A."/>
            <person name="Sangwan N."/>
            <person name="Oldach P."/>
            <person name="Khurana J.P."/>
            <person name="Lal R."/>
        </authorList>
    </citation>
    <scope>NUCLEOTIDE SEQUENCE [LARGE SCALE GENOMIC DNA]</scope>
    <source>
        <strain evidence="4 5">RL-3</strain>
    </source>
</reference>
<evidence type="ECO:0000256" key="2">
    <source>
        <dbReference type="ARBA" id="ARBA00022840"/>
    </source>
</evidence>
<gene>
    <name evidence="4" type="ORF">M529_20575</name>
</gene>
<keyword evidence="1" id="KW-0547">Nucleotide-binding</keyword>
<keyword evidence="2 4" id="KW-0067">ATP-binding</keyword>